<dbReference type="SUPFAM" id="SSF56219">
    <property type="entry name" value="DNase I-like"/>
    <property type="match status" value="1"/>
</dbReference>
<sequence>MNTVIPYEFKAFQSRDSCVSPKTRRLQGEEHFRNTSEIGLRSEYDMCDPHIPPFMSILAWNVRGVGGANFRRIFRDMVNLHNPTAIILTETHLSGARAEAVITTLGFESFVRVHSMGFTGGIWLLWHPQSIHVAPIGATIQEFHCIIKVGNGVSINFWSNKWLRLGSIRSSISGPLNEDELSMTFSSFLAN</sequence>
<protein>
    <recommendedName>
        <fullName evidence="3">Endonuclease/exonuclease/phosphatase domain-containing protein</fullName>
    </recommendedName>
</protein>
<comment type="caution">
    <text evidence="1">The sequence shown here is derived from an EMBL/GenBank/DDBJ whole genome shotgun (WGS) entry which is preliminary data.</text>
</comment>
<dbReference type="OrthoDB" id="1434605at2759"/>
<gene>
    <name evidence="1" type="ORF">G2W53_022380</name>
</gene>
<accession>A0A834TNL0</accession>
<keyword evidence="2" id="KW-1185">Reference proteome</keyword>
<proteinExistence type="predicted"/>
<dbReference type="EMBL" id="JAAIUW010000007">
    <property type="protein sequence ID" value="KAF7824236.1"/>
    <property type="molecule type" value="Genomic_DNA"/>
</dbReference>
<evidence type="ECO:0000313" key="1">
    <source>
        <dbReference type="EMBL" id="KAF7824236.1"/>
    </source>
</evidence>
<dbReference type="Proteomes" id="UP000634136">
    <property type="component" value="Unassembled WGS sequence"/>
</dbReference>
<evidence type="ECO:0000313" key="2">
    <source>
        <dbReference type="Proteomes" id="UP000634136"/>
    </source>
</evidence>
<dbReference type="PANTHER" id="PTHR35218:SF9">
    <property type="entry name" value="ENDONUCLEASE_EXONUCLEASE_PHOSPHATASE DOMAIN-CONTAINING PROTEIN"/>
    <property type="match status" value="1"/>
</dbReference>
<evidence type="ECO:0008006" key="3">
    <source>
        <dbReference type="Google" id="ProtNLM"/>
    </source>
</evidence>
<name>A0A834TNL0_9FABA</name>
<dbReference type="PANTHER" id="PTHR35218">
    <property type="entry name" value="RNASE H DOMAIN-CONTAINING PROTEIN"/>
    <property type="match status" value="1"/>
</dbReference>
<dbReference type="Gene3D" id="3.60.10.10">
    <property type="entry name" value="Endonuclease/exonuclease/phosphatase"/>
    <property type="match status" value="1"/>
</dbReference>
<reference evidence="1" key="1">
    <citation type="submission" date="2020-09" db="EMBL/GenBank/DDBJ databases">
        <title>Genome-Enabled Discovery of Anthraquinone Biosynthesis in Senna tora.</title>
        <authorList>
            <person name="Kang S.-H."/>
            <person name="Pandey R.P."/>
            <person name="Lee C.-M."/>
            <person name="Sim J.-S."/>
            <person name="Jeong J.-T."/>
            <person name="Choi B.-S."/>
            <person name="Jung M."/>
            <person name="Ginzburg D."/>
            <person name="Zhao K."/>
            <person name="Won S.Y."/>
            <person name="Oh T.-J."/>
            <person name="Yu Y."/>
            <person name="Kim N.-H."/>
            <person name="Lee O.R."/>
            <person name="Lee T.-H."/>
            <person name="Bashyal P."/>
            <person name="Kim T.-S."/>
            <person name="Lee W.-H."/>
            <person name="Kawkins C."/>
            <person name="Kim C.-K."/>
            <person name="Kim J.S."/>
            <person name="Ahn B.O."/>
            <person name="Rhee S.Y."/>
            <person name="Sohng J.K."/>
        </authorList>
    </citation>
    <scope>NUCLEOTIDE SEQUENCE</scope>
    <source>
        <tissue evidence="1">Leaf</tissue>
    </source>
</reference>
<dbReference type="InterPro" id="IPR036691">
    <property type="entry name" value="Endo/exonu/phosph_ase_sf"/>
</dbReference>
<dbReference type="AlphaFoldDB" id="A0A834TNL0"/>
<organism evidence="1 2">
    <name type="scientific">Senna tora</name>
    <dbReference type="NCBI Taxonomy" id="362788"/>
    <lineage>
        <taxon>Eukaryota</taxon>
        <taxon>Viridiplantae</taxon>
        <taxon>Streptophyta</taxon>
        <taxon>Embryophyta</taxon>
        <taxon>Tracheophyta</taxon>
        <taxon>Spermatophyta</taxon>
        <taxon>Magnoliopsida</taxon>
        <taxon>eudicotyledons</taxon>
        <taxon>Gunneridae</taxon>
        <taxon>Pentapetalae</taxon>
        <taxon>rosids</taxon>
        <taxon>fabids</taxon>
        <taxon>Fabales</taxon>
        <taxon>Fabaceae</taxon>
        <taxon>Caesalpinioideae</taxon>
        <taxon>Cassia clade</taxon>
        <taxon>Senna</taxon>
    </lineage>
</organism>